<keyword evidence="2" id="KW-1003">Cell membrane</keyword>
<dbReference type="InterPro" id="IPR015853">
    <property type="entry name" value="ABC_transpr_FbpC"/>
</dbReference>
<evidence type="ECO:0000256" key="7">
    <source>
        <dbReference type="ARBA" id="ARBA00023065"/>
    </source>
</evidence>
<protein>
    <submittedName>
        <fullName evidence="10">ABC transporter</fullName>
    </submittedName>
</protein>
<dbReference type="InterPro" id="IPR017871">
    <property type="entry name" value="ABC_transporter-like_CS"/>
</dbReference>
<dbReference type="PROSITE" id="PS00211">
    <property type="entry name" value="ABC_TRANSPORTER_1"/>
    <property type="match status" value="1"/>
</dbReference>
<sequence length="348" mass="38724">MAKLSVTKVSSQYQDKTVLDHLCLTVESGEILALLGPSGCGKTTLLRAICGLQPISSGKICVGERLLSSVDFMLPSEQRGLGMIFQDYALFPHLSVADNIGFGLKSLKKVERQQRVAEMLELVKLDGLGERFPHELSGGQQQRVSIARALAYKPDVLLLDEPFSNIDAQVRSQLMQEIREILKQQRVTAIFVTHSKDEAFEFADRLALFKQGRIVQTGTPEQLYFQPAEPYVAEFLGQGNYLEAEVHSENQVVTPLGLVTSSRKLAAAQGEHMRLLLRPQQIQLAPSEQGPAVIRERRFLGNYCYYTVELAEHKLQVRSQQTQLELGQSVSLSTHAHPLVLFPNVSKA</sequence>
<reference evidence="10" key="2">
    <citation type="submission" date="2023-01" db="EMBL/GenBank/DDBJ databases">
        <title>Draft genome sequence of Paraferrimonas sedimenticola strain NBRC 101628.</title>
        <authorList>
            <person name="Sun Q."/>
            <person name="Mori K."/>
        </authorList>
    </citation>
    <scope>NUCLEOTIDE SEQUENCE</scope>
    <source>
        <strain evidence="10">NBRC 101628</strain>
    </source>
</reference>
<name>A0AA37VZM1_9GAMM</name>
<dbReference type="InterPro" id="IPR003439">
    <property type="entry name" value="ABC_transporter-like_ATP-bd"/>
</dbReference>
<keyword evidence="4" id="KW-0547">Nucleotide-binding</keyword>
<organism evidence="10 11">
    <name type="scientific">Paraferrimonas sedimenticola</name>
    <dbReference type="NCBI Taxonomy" id="375674"/>
    <lineage>
        <taxon>Bacteria</taxon>
        <taxon>Pseudomonadati</taxon>
        <taxon>Pseudomonadota</taxon>
        <taxon>Gammaproteobacteria</taxon>
        <taxon>Alteromonadales</taxon>
        <taxon>Ferrimonadaceae</taxon>
        <taxon>Paraferrimonas</taxon>
    </lineage>
</organism>
<keyword evidence="8" id="KW-0472">Membrane</keyword>
<dbReference type="Pfam" id="PF00005">
    <property type="entry name" value="ABC_tran"/>
    <property type="match status" value="1"/>
</dbReference>
<evidence type="ECO:0000256" key="6">
    <source>
        <dbReference type="ARBA" id="ARBA00023004"/>
    </source>
</evidence>
<reference evidence="10" key="1">
    <citation type="journal article" date="2014" name="Int. J. Syst. Evol. Microbiol.">
        <title>Complete genome sequence of Corynebacterium casei LMG S-19264T (=DSM 44701T), isolated from a smear-ripened cheese.</title>
        <authorList>
            <consortium name="US DOE Joint Genome Institute (JGI-PGF)"/>
            <person name="Walter F."/>
            <person name="Albersmeier A."/>
            <person name="Kalinowski J."/>
            <person name="Ruckert C."/>
        </authorList>
    </citation>
    <scope>NUCLEOTIDE SEQUENCE</scope>
    <source>
        <strain evidence="10">NBRC 101628</strain>
    </source>
</reference>
<evidence type="ECO:0000256" key="5">
    <source>
        <dbReference type="ARBA" id="ARBA00022840"/>
    </source>
</evidence>
<evidence type="ECO:0000256" key="2">
    <source>
        <dbReference type="ARBA" id="ARBA00022475"/>
    </source>
</evidence>
<dbReference type="GO" id="GO:0016887">
    <property type="term" value="F:ATP hydrolysis activity"/>
    <property type="evidence" value="ECO:0007669"/>
    <property type="project" value="InterPro"/>
</dbReference>
<evidence type="ECO:0000259" key="9">
    <source>
        <dbReference type="PROSITE" id="PS50893"/>
    </source>
</evidence>
<dbReference type="CDD" id="cd03259">
    <property type="entry name" value="ABC_Carb_Solutes_like"/>
    <property type="match status" value="1"/>
</dbReference>
<proteinExistence type="predicted"/>
<evidence type="ECO:0000313" key="11">
    <source>
        <dbReference type="Proteomes" id="UP001161422"/>
    </source>
</evidence>
<keyword evidence="7" id="KW-0406">Ion transport</keyword>
<dbReference type="InterPro" id="IPR027417">
    <property type="entry name" value="P-loop_NTPase"/>
</dbReference>
<evidence type="ECO:0000256" key="8">
    <source>
        <dbReference type="ARBA" id="ARBA00023136"/>
    </source>
</evidence>
<evidence type="ECO:0000256" key="4">
    <source>
        <dbReference type="ARBA" id="ARBA00022741"/>
    </source>
</evidence>
<evidence type="ECO:0000256" key="3">
    <source>
        <dbReference type="ARBA" id="ARBA00022496"/>
    </source>
</evidence>
<comment type="caution">
    <text evidence="10">The sequence shown here is derived from an EMBL/GenBank/DDBJ whole genome shotgun (WGS) entry which is preliminary data.</text>
</comment>
<dbReference type="InterPro" id="IPR013611">
    <property type="entry name" value="Transp-assoc_OB_typ2"/>
</dbReference>
<dbReference type="FunFam" id="3.40.50.300:FF:000425">
    <property type="entry name" value="Probable ABC transporter, ATP-binding subunit"/>
    <property type="match status" value="1"/>
</dbReference>
<dbReference type="PROSITE" id="PS50893">
    <property type="entry name" value="ABC_TRANSPORTER_2"/>
    <property type="match status" value="1"/>
</dbReference>
<dbReference type="InterPro" id="IPR008995">
    <property type="entry name" value="Mo/tungstate-bd_C_term_dom"/>
</dbReference>
<dbReference type="SUPFAM" id="SSF50331">
    <property type="entry name" value="MOP-like"/>
    <property type="match status" value="1"/>
</dbReference>
<dbReference type="PANTHER" id="PTHR42781:SF4">
    <property type="entry name" value="SPERMIDINE_PUTRESCINE IMPORT ATP-BINDING PROTEIN POTA"/>
    <property type="match status" value="1"/>
</dbReference>
<gene>
    <name evidence="10" type="primary">fbpC</name>
    <name evidence="10" type="ORF">GCM10007895_26660</name>
</gene>
<keyword evidence="5" id="KW-0067">ATP-binding</keyword>
<keyword evidence="1" id="KW-0813">Transport</keyword>
<accession>A0AA37VZM1</accession>
<dbReference type="GO" id="GO:0005524">
    <property type="term" value="F:ATP binding"/>
    <property type="evidence" value="ECO:0007669"/>
    <property type="project" value="UniProtKB-KW"/>
</dbReference>
<dbReference type="InterPro" id="IPR003593">
    <property type="entry name" value="AAA+_ATPase"/>
</dbReference>
<dbReference type="EMBL" id="BSNC01000006">
    <property type="protein sequence ID" value="GLP97359.1"/>
    <property type="molecule type" value="Genomic_DNA"/>
</dbReference>
<keyword evidence="6" id="KW-0408">Iron</keyword>
<dbReference type="PANTHER" id="PTHR42781">
    <property type="entry name" value="SPERMIDINE/PUTRESCINE IMPORT ATP-BINDING PROTEIN POTA"/>
    <property type="match status" value="1"/>
</dbReference>
<dbReference type="InterPro" id="IPR050093">
    <property type="entry name" value="ABC_SmlMolc_Importer"/>
</dbReference>
<dbReference type="Gene3D" id="3.40.50.300">
    <property type="entry name" value="P-loop containing nucleotide triphosphate hydrolases"/>
    <property type="match status" value="1"/>
</dbReference>
<feature type="domain" description="ABC transporter" evidence="9">
    <location>
        <begin position="4"/>
        <end position="236"/>
    </location>
</feature>
<keyword evidence="3" id="KW-0410">Iron transport</keyword>
<evidence type="ECO:0000313" key="10">
    <source>
        <dbReference type="EMBL" id="GLP97359.1"/>
    </source>
</evidence>
<dbReference type="Proteomes" id="UP001161422">
    <property type="component" value="Unassembled WGS sequence"/>
</dbReference>
<dbReference type="GO" id="GO:0015408">
    <property type="term" value="F:ABC-type ferric iron transporter activity"/>
    <property type="evidence" value="ECO:0007669"/>
    <property type="project" value="InterPro"/>
</dbReference>
<evidence type="ECO:0000256" key="1">
    <source>
        <dbReference type="ARBA" id="ARBA00022448"/>
    </source>
</evidence>
<dbReference type="SMART" id="SM00382">
    <property type="entry name" value="AAA"/>
    <property type="match status" value="1"/>
</dbReference>
<dbReference type="GO" id="GO:0043190">
    <property type="term" value="C:ATP-binding cassette (ABC) transporter complex"/>
    <property type="evidence" value="ECO:0007669"/>
    <property type="project" value="InterPro"/>
</dbReference>
<dbReference type="AlphaFoldDB" id="A0AA37VZM1"/>
<keyword evidence="11" id="KW-1185">Reference proteome</keyword>
<dbReference type="RefSeq" id="WP_095504794.1">
    <property type="nucleotide sequence ID" value="NZ_BSNC01000006.1"/>
</dbReference>
<dbReference type="GO" id="GO:0015697">
    <property type="term" value="P:quaternary ammonium group transport"/>
    <property type="evidence" value="ECO:0007669"/>
    <property type="project" value="UniProtKB-ARBA"/>
</dbReference>
<dbReference type="Pfam" id="PF08402">
    <property type="entry name" value="TOBE_2"/>
    <property type="match status" value="1"/>
</dbReference>
<dbReference type="SUPFAM" id="SSF52540">
    <property type="entry name" value="P-loop containing nucleoside triphosphate hydrolases"/>
    <property type="match status" value="1"/>
</dbReference>